<reference evidence="2" key="1">
    <citation type="submission" date="2019-01" db="EMBL/GenBank/DDBJ databases">
        <title>Draft genome sequences of three monokaryotic isolates of the white-rot basidiomycete fungus Dichomitus squalens.</title>
        <authorList>
            <consortium name="DOE Joint Genome Institute"/>
            <person name="Lopez S.C."/>
            <person name="Andreopoulos B."/>
            <person name="Pangilinan J."/>
            <person name="Lipzen A."/>
            <person name="Riley R."/>
            <person name="Ahrendt S."/>
            <person name="Ng V."/>
            <person name="Barry K."/>
            <person name="Daum C."/>
            <person name="Grigoriev I.V."/>
            <person name="Hilden K.S."/>
            <person name="Makela M.R."/>
            <person name="de Vries R.P."/>
        </authorList>
    </citation>
    <scope>NUCLEOTIDE SEQUENCE [LARGE SCALE GENOMIC DNA]</scope>
    <source>
        <strain evidence="2">OM18370.1</strain>
    </source>
</reference>
<dbReference type="OrthoDB" id="3244491at2759"/>
<feature type="region of interest" description="Disordered" evidence="1">
    <location>
        <begin position="1"/>
        <end position="102"/>
    </location>
</feature>
<dbReference type="EMBL" id="ML143508">
    <property type="protein sequence ID" value="TBU23338.1"/>
    <property type="molecule type" value="Genomic_DNA"/>
</dbReference>
<feature type="compositionally biased region" description="Polar residues" evidence="1">
    <location>
        <begin position="399"/>
        <end position="411"/>
    </location>
</feature>
<accession>A0A4Q9MAR8</accession>
<proteinExistence type="predicted"/>
<evidence type="ECO:0000256" key="1">
    <source>
        <dbReference type="SAM" id="MobiDB-lite"/>
    </source>
</evidence>
<feature type="compositionally biased region" description="Polar residues" evidence="1">
    <location>
        <begin position="292"/>
        <end position="318"/>
    </location>
</feature>
<gene>
    <name evidence="2" type="ORF">BD311DRAFT_768686</name>
</gene>
<organism evidence="2">
    <name type="scientific">Dichomitus squalens</name>
    <dbReference type="NCBI Taxonomy" id="114155"/>
    <lineage>
        <taxon>Eukaryota</taxon>
        <taxon>Fungi</taxon>
        <taxon>Dikarya</taxon>
        <taxon>Basidiomycota</taxon>
        <taxon>Agaricomycotina</taxon>
        <taxon>Agaricomycetes</taxon>
        <taxon>Polyporales</taxon>
        <taxon>Polyporaceae</taxon>
        <taxon>Dichomitus</taxon>
    </lineage>
</organism>
<evidence type="ECO:0000313" key="2">
    <source>
        <dbReference type="EMBL" id="TBU23338.1"/>
    </source>
</evidence>
<sequence>MAERNGFSHASTGSSECEAPHSPNIQPIADDTAHATSRKRKRTEDLVTVPSISVIVSDPATDSPTLTPIILPDIRHHPDEPYVTPPSPVPTEIVEEPAEPTPEEYLAATKRSGVKVRDFAYEPRPKGRDIRAPETWSKPLDTLVLHDRYIRLEPSSARYGPGLPGKMLWGLLSTGLVTREEAEINWRPEAEWKAYNAYVNRPQGPHPIALPADFKKPTAAYRKSLLESSFHSPFWAEDVRSELEIYIPPDVEGMVDGPKNLPDSRRGLRRIIRAPPNPQYVAVYDRPEQPAPTRSNPLPALSTPSQPRLATPSASSAGHNAAVNSVHVDKRRRTSGPAATSSGIGASATPPATSPGGTPSNLGGTLSRSASYGSLSGSSARSETPPVDEAPRRPLSGNLARTNTLSRIPVQ</sequence>
<feature type="region of interest" description="Disordered" evidence="1">
    <location>
        <begin position="278"/>
        <end position="411"/>
    </location>
</feature>
<dbReference type="AlphaFoldDB" id="A0A4Q9MAR8"/>
<name>A0A4Q9MAR8_9APHY</name>
<dbReference type="Proteomes" id="UP000292957">
    <property type="component" value="Unassembled WGS sequence"/>
</dbReference>
<protein>
    <submittedName>
        <fullName evidence="2">Uncharacterized protein</fullName>
    </submittedName>
</protein>
<feature type="compositionally biased region" description="Low complexity" evidence="1">
    <location>
        <begin position="335"/>
        <end position="382"/>
    </location>
</feature>
<feature type="compositionally biased region" description="Acidic residues" evidence="1">
    <location>
        <begin position="93"/>
        <end position="102"/>
    </location>
</feature>